<gene>
    <name evidence="1" type="ORF">E1I69_13665</name>
</gene>
<accession>A0A4S3PQL9</accession>
<dbReference type="RefSeq" id="WP_136380142.1">
    <property type="nucleotide sequence ID" value="NZ_SLUB01000024.1"/>
</dbReference>
<dbReference type="Pfam" id="PF13552">
    <property type="entry name" value="DUF4127"/>
    <property type="match status" value="1"/>
</dbReference>
<dbReference type="EMBL" id="SLUB01000024">
    <property type="protein sequence ID" value="THE11808.1"/>
    <property type="molecule type" value="Genomic_DNA"/>
</dbReference>
<reference evidence="1 2" key="1">
    <citation type="journal article" date="2019" name="Indoor Air">
        <title>Impacts of indoor surface finishes on bacterial viability.</title>
        <authorList>
            <person name="Hu J."/>
            <person name="Maamar S.B."/>
            <person name="Glawe A.J."/>
            <person name="Gottel N."/>
            <person name="Gilbert J.A."/>
            <person name="Hartmann E.M."/>
        </authorList>
    </citation>
    <scope>NUCLEOTIDE SEQUENCE [LARGE SCALE GENOMIC DNA]</scope>
    <source>
        <strain evidence="1 2">AF060A6</strain>
    </source>
</reference>
<dbReference type="Proteomes" id="UP000306477">
    <property type="component" value="Unassembled WGS sequence"/>
</dbReference>
<sequence length="533" mass="60723">MKIVYLPLDERPCNLVYPQQLAAATDVNLHVPSREILGNKKTPATYSDIRNWLVQETKDANYLIISLDMLVYGGIVPSRLHKLSVEECQNRLELIKEVKKQNKNLTIFAFNLIMRVPNYNSSDEEPDYYELFGEKISNYGKLVDKEIRGQLTEIEVQKLTELKAEIPLDVLNDFIGRRKINSFINNASIELVEEGLIDSLIIPLDDNAEFGFSSIEQNELVSKVEQLNLFDKIAIYPGADEIGCTLFTKVFCDIHHYTPSIFIRYSSTNGPFIIPKYEDRSLHESIKSHITVMGGIVADNSIEADAILFTHSPSVSQSGVAEPNQAFHERHKSYFSEINYREFVQALRYYVQKGKVIGLADVATCNGSDQTLMNLIKKVGLLEQVHAYAGWNTSGNTLGTVISHTIIESYYKKQSPENEGRKSKSREFYYSRLIEDWGYQTIARKHISINDVTCLGGTYFDISDQLEEIQNLIKEQLTIFIEKNLSDLSEGKIILLHVYSPWKRMFEVGFDMQFNLLGSECSEVGTKADLKEK</sequence>
<comment type="caution">
    <text evidence="1">The sequence shown here is derived from an EMBL/GenBank/DDBJ whole genome shotgun (WGS) entry which is preliminary data.</text>
</comment>
<dbReference type="STRING" id="1033734.GCA_000285535_00909"/>
<organism evidence="1 2">
    <name type="scientific">Bacillus timonensis</name>
    <dbReference type="NCBI Taxonomy" id="1033734"/>
    <lineage>
        <taxon>Bacteria</taxon>
        <taxon>Bacillati</taxon>
        <taxon>Bacillota</taxon>
        <taxon>Bacilli</taxon>
        <taxon>Bacillales</taxon>
        <taxon>Bacillaceae</taxon>
        <taxon>Bacillus</taxon>
    </lineage>
</organism>
<dbReference type="AlphaFoldDB" id="A0A4S3PQL9"/>
<proteinExistence type="predicted"/>
<dbReference type="OrthoDB" id="9789552at2"/>
<dbReference type="InterPro" id="IPR025394">
    <property type="entry name" value="DUF4127"/>
</dbReference>
<keyword evidence="2" id="KW-1185">Reference proteome</keyword>
<protein>
    <submittedName>
        <fullName evidence="1">DUF4127 family protein</fullName>
    </submittedName>
</protein>
<name>A0A4S3PQL9_9BACI</name>
<evidence type="ECO:0000313" key="2">
    <source>
        <dbReference type="Proteomes" id="UP000306477"/>
    </source>
</evidence>
<evidence type="ECO:0000313" key="1">
    <source>
        <dbReference type="EMBL" id="THE11808.1"/>
    </source>
</evidence>